<evidence type="ECO:0000256" key="4">
    <source>
        <dbReference type="ARBA" id="ARBA00023004"/>
    </source>
</evidence>
<dbReference type="EMBL" id="AP027080">
    <property type="protein sequence ID" value="BDU73517.1"/>
    <property type="molecule type" value="Genomic_DNA"/>
</dbReference>
<dbReference type="GO" id="GO:0051213">
    <property type="term" value="F:dioxygenase activity"/>
    <property type="evidence" value="ECO:0007669"/>
    <property type="project" value="UniProtKB-KW"/>
</dbReference>
<proteinExistence type="inferred from homology"/>
<evidence type="ECO:0000256" key="1">
    <source>
        <dbReference type="ARBA" id="ARBA00001954"/>
    </source>
</evidence>
<keyword evidence="3" id="KW-0560">Oxidoreductase</keyword>
<dbReference type="CDD" id="cd16349">
    <property type="entry name" value="VOC_like"/>
    <property type="match status" value="1"/>
</dbReference>
<evidence type="ECO:0000256" key="5">
    <source>
        <dbReference type="ARBA" id="ARBA00035013"/>
    </source>
</evidence>
<keyword evidence="4" id="KW-0408">Iron</keyword>
<evidence type="ECO:0000256" key="7">
    <source>
        <dbReference type="ARBA" id="ARBA00035045"/>
    </source>
</evidence>
<evidence type="ECO:0000256" key="2">
    <source>
        <dbReference type="ARBA" id="ARBA00022964"/>
    </source>
</evidence>
<keyword evidence="9" id="KW-1185">Reference proteome</keyword>
<evidence type="ECO:0000313" key="9">
    <source>
        <dbReference type="Proteomes" id="UP001238179"/>
    </source>
</evidence>
<dbReference type="KEGG" id="msil:METEAL_26910"/>
<dbReference type="RefSeq" id="WP_316412188.1">
    <property type="nucleotide sequence ID" value="NZ_AP027080.1"/>
</dbReference>
<accession>A0AA48GT38</accession>
<comment type="similarity">
    <text evidence="5">Belongs to the 2-oxoadipate dioxygenase/decarboxylase family.</text>
</comment>
<evidence type="ECO:0000256" key="3">
    <source>
        <dbReference type="ARBA" id="ARBA00023002"/>
    </source>
</evidence>
<dbReference type="SMART" id="SM01150">
    <property type="entry name" value="DUF1338"/>
    <property type="match status" value="1"/>
</dbReference>
<dbReference type="AlphaFoldDB" id="A0AA48GT38"/>
<evidence type="ECO:0000256" key="6">
    <source>
        <dbReference type="ARBA" id="ARBA00035023"/>
    </source>
</evidence>
<gene>
    <name evidence="8" type="ORF">METEAL_26910</name>
</gene>
<dbReference type="InterPro" id="IPR009770">
    <property type="entry name" value="HGLS"/>
</dbReference>
<dbReference type="Proteomes" id="UP001238179">
    <property type="component" value="Chromosome"/>
</dbReference>
<keyword evidence="2" id="KW-0223">Dioxygenase</keyword>
<organism evidence="8 9">
    <name type="scientific">Mesoterricola silvestris</name>
    <dbReference type="NCBI Taxonomy" id="2927979"/>
    <lineage>
        <taxon>Bacteria</taxon>
        <taxon>Pseudomonadati</taxon>
        <taxon>Acidobacteriota</taxon>
        <taxon>Holophagae</taxon>
        <taxon>Holophagales</taxon>
        <taxon>Holophagaceae</taxon>
        <taxon>Mesoterricola</taxon>
    </lineage>
</organism>
<reference evidence="9" key="1">
    <citation type="journal article" date="2023" name="Int. J. Syst. Evol. Microbiol.">
        <title>Mesoterricola silvestris gen. nov., sp. nov., Mesoterricola sediminis sp. nov., Geothrix oryzae sp. nov., Geothrix edaphica sp. nov., Geothrix rubra sp. nov., and Geothrix limicola sp. nov., six novel members of Acidobacteriota isolated from soils.</title>
        <authorList>
            <person name="Itoh H."/>
            <person name="Sugisawa Y."/>
            <person name="Mise K."/>
            <person name="Xu Z."/>
            <person name="Kuniyasu M."/>
            <person name="Ushijima N."/>
            <person name="Kawano K."/>
            <person name="Kobayashi E."/>
            <person name="Shiratori Y."/>
            <person name="Masuda Y."/>
            <person name="Senoo K."/>
        </authorList>
    </citation>
    <scope>NUCLEOTIDE SEQUENCE [LARGE SCALE GENOMIC DNA]</scope>
    <source>
        <strain evidence="9">W79</strain>
    </source>
</reference>
<sequence length="337" mass="36594">MHAETNLRTLLEALLGTRRAEDLLASVAVPGPLLEPRGPRVSRGQLAFAMNLILLRDLQERVPSARAYMLDVAAAGGRVVFDHGALRTVLAPSGPLPPGEAAITRILRPLGYELADVYPLDRLSMTGRAYRHVDLPEGIPQFFLSELHPGAFSPAFQQAVARVLATSRDPLPERARAPLAELEGTGSLPLEDARALLPDLVACFDRQHEPPTLADYRILYQESAEMAWIATEGNAFNHATDRVADVEALAVAQKELGRSMKETVEVSASGRVLQTAFQADPVERPFRDLEGHMVLKTVPGSFFEFITRRPLAGGGLDLGFDTGNAQAIFKMTAPGSY</sequence>
<comment type="cofactor">
    <cofactor evidence="1">
        <name>Fe(2+)</name>
        <dbReference type="ChEBI" id="CHEBI:29033"/>
    </cofactor>
</comment>
<protein>
    <recommendedName>
        <fullName evidence="6">2-oxoadipate dioxygenase/decarboxylase</fullName>
        <ecNumber evidence="6">1.13.11.93</ecNumber>
    </recommendedName>
    <alternativeName>
        <fullName evidence="7">2-hydroxyglutarate synthase</fullName>
    </alternativeName>
</protein>
<name>A0AA48GT38_9BACT</name>
<dbReference type="Gene3D" id="3.10.180.50">
    <property type="match status" value="1"/>
</dbReference>
<dbReference type="EC" id="1.13.11.93" evidence="6"/>
<dbReference type="Pfam" id="PF07063">
    <property type="entry name" value="HGLS"/>
    <property type="match status" value="1"/>
</dbReference>
<evidence type="ECO:0000313" key="8">
    <source>
        <dbReference type="EMBL" id="BDU73517.1"/>
    </source>
</evidence>